<dbReference type="AlphaFoldDB" id="X0YMD4"/>
<proteinExistence type="predicted"/>
<evidence type="ECO:0000313" key="1">
    <source>
        <dbReference type="EMBL" id="GAG49658.1"/>
    </source>
</evidence>
<gene>
    <name evidence="1" type="ORF">S01H1_83992</name>
</gene>
<reference evidence="1" key="1">
    <citation type="journal article" date="2014" name="Front. Microbiol.">
        <title>High frequency of phylogenetically diverse reductive dehalogenase-homologous genes in deep subseafloor sedimentary metagenomes.</title>
        <authorList>
            <person name="Kawai M."/>
            <person name="Futagami T."/>
            <person name="Toyoda A."/>
            <person name="Takaki Y."/>
            <person name="Nishi S."/>
            <person name="Hori S."/>
            <person name="Arai W."/>
            <person name="Tsubouchi T."/>
            <person name="Morono Y."/>
            <person name="Uchiyama I."/>
            <person name="Ito T."/>
            <person name="Fujiyama A."/>
            <person name="Inagaki F."/>
            <person name="Takami H."/>
        </authorList>
    </citation>
    <scope>NUCLEOTIDE SEQUENCE</scope>
    <source>
        <strain evidence="1">Expedition CK06-06</strain>
    </source>
</reference>
<dbReference type="EMBL" id="BARS01057230">
    <property type="protein sequence ID" value="GAG49658.1"/>
    <property type="molecule type" value="Genomic_DNA"/>
</dbReference>
<sequence>DFRCVFKNGGFDFIFDVVVCNLSYMALFAMEIVEDYHPCVNH</sequence>
<name>X0YMD4_9ZZZZ</name>
<protein>
    <submittedName>
        <fullName evidence="1">Uncharacterized protein</fullName>
    </submittedName>
</protein>
<comment type="caution">
    <text evidence="1">The sequence shown here is derived from an EMBL/GenBank/DDBJ whole genome shotgun (WGS) entry which is preliminary data.</text>
</comment>
<accession>X0YMD4</accession>
<feature type="non-terminal residue" evidence="1">
    <location>
        <position position="1"/>
    </location>
</feature>
<organism evidence="1">
    <name type="scientific">marine sediment metagenome</name>
    <dbReference type="NCBI Taxonomy" id="412755"/>
    <lineage>
        <taxon>unclassified sequences</taxon>
        <taxon>metagenomes</taxon>
        <taxon>ecological metagenomes</taxon>
    </lineage>
</organism>